<name>A0A9P6NE51_9BASI</name>
<sequence length="156" mass="17652">MGEGWPCNTGPPGLFPKVIAAVCADFSIHYASAYQPPLLHFLSYHLHYTTSSTLHLPNVQSTLPSIVHPQQPDFPPYRTTSSHFTTLRFDRFASHYIITPLPSFLLFTVLLPLYHHFYKNRPTLSPISVTTVHFNHSDPTPILLDLINQSNRSNSL</sequence>
<dbReference type="EMBL" id="MU167346">
    <property type="protein sequence ID" value="KAG0142504.1"/>
    <property type="molecule type" value="Genomic_DNA"/>
</dbReference>
<comment type="caution">
    <text evidence="2">The sequence shown here is derived from an EMBL/GenBank/DDBJ whole genome shotgun (WGS) entry which is preliminary data.</text>
</comment>
<protein>
    <submittedName>
        <fullName evidence="2">Uncharacterized protein</fullName>
    </submittedName>
</protein>
<keyword evidence="1" id="KW-0472">Membrane</keyword>
<evidence type="ECO:0000313" key="3">
    <source>
        <dbReference type="Proteomes" id="UP000886653"/>
    </source>
</evidence>
<keyword evidence="1" id="KW-0812">Transmembrane</keyword>
<accession>A0A9P6NE51</accession>
<feature type="transmembrane region" description="Helical" evidence="1">
    <location>
        <begin position="93"/>
        <end position="114"/>
    </location>
</feature>
<organism evidence="2 3">
    <name type="scientific">Cronartium quercuum f. sp. fusiforme G11</name>
    <dbReference type="NCBI Taxonomy" id="708437"/>
    <lineage>
        <taxon>Eukaryota</taxon>
        <taxon>Fungi</taxon>
        <taxon>Dikarya</taxon>
        <taxon>Basidiomycota</taxon>
        <taxon>Pucciniomycotina</taxon>
        <taxon>Pucciniomycetes</taxon>
        <taxon>Pucciniales</taxon>
        <taxon>Coleosporiaceae</taxon>
        <taxon>Cronartium</taxon>
    </lineage>
</organism>
<evidence type="ECO:0000313" key="2">
    <source>
        <dbReference type="EMBL" id="KAG0142504.1"/>
    </source>
</evidence>
<gene>
    <name evidence="2" type="ORF">CROQUDRAFT_109810</name>
</gene>
<keyword evidence="3" id="KW-1185">Reference proteome</keyword>
<reference evidence="2" key="1">
    <citation type="submission" date="2013-11" db="EMBL/GenBank/DDBJ databases">
        <title>Genome sequence of the fusiform rust pathogen reveals effectors for host alternation and coevolution with pine.</title>
        <authorList>
            <consortium name="DOE Joint Genome Institute"/>
            <person name="Smith K."/>
            <person name="Pendleton A."/>
            <person name="Kubisiak T."/>
            <person name="Anderson C."/>
            <person name="Salamov A."/>
            <person name="Aerts A."/>
            <person name="Riley R."/>
            <person name="Clum A."/>
            <person name="Lindquist E."/>
            <person name="Ence D."/>
            <person name="Campbell M."/>
            <person name="Kronenberg Z."/>
            <person name="Feau N."/>
            <person name="Dhillon B."/>
            <person name="Hamelin R."/>
            <person name="Burleigh J."/>
            <person name="Smith J."/>
            <person name="Yandell M."/>
            <person name="Nelson C."/>
            <person name="Grigoriev I."/>
            <person name="Davis J."/>
        </authorList>
    </citation>
    <scope>NUCLEOTIDE SEQUENCE</scope>
    <source>
        <strain evidence="2">G11</strain>
    </source>
</reference>
<dbReference type="Proteomes" id="UP000886653">
    <property type="component" value="Unassembled WGS sequence"/>
</dbReference>
<keyword evidence="1" id="KW-1133">Transmembrane helix</keyword>
<dbReference type="AlphaFoldDB" id="A0A9P6NE51"/>
<proteinExistence type="predicted"/>
<evidence type="ECO:0000256" key="1">
    <source>
        <dbReference type="SAM" id="Phobius"/>
    </source>
</evidence>